<sequence>MIILRYNLGEPAVSDDPYILITADTHAGANHATYREYLDPQYRQRFDEWRGAYKNPQTGHYGTKKLKNWDFEVRSQDQNSQGVVGEVIYPNTVPPFWKKPLVMPPAAVKPEDYELYNAGIRAHNRWLADFCAEDPVRRAGIGVFLPNDLDEAVKDIEFIAKAGLRGGVLLPLISPDATWLKRLYDPAWERVFAAIQDHDLVMNQHTGAGIPDHGTSLVGQAVWMSEVGYYAQAGYRYLLLSGVFERYPKLKYILTESGCAWAGPMLQQLDGIHKSIMRGVSGEIVYDPKDWVLKKLPSEYAKEHCFYGASFPSKAELDGIEAVGEDNVLWGNDYPHYEGTYPYTLESLRLTFDDMSETRRRKVLGLNAAKLYKFDLEALKPLAAKYGPTKEQVDQPLPHDQIPEDTYCYLFSNIRNARAEAAEKAKAAEVA</sequence>
<reference evidence="3 4" key="1">
    <citation type="submission" date="2019-08" db="EMBL/GenBank/DDBJ databases">
        <authorList>
            <person name="Wang G."/>
            <person name="Xu Z."/>
        </authorList>
    </citation>
    <scope>NUCLEOTIDE SEQUENCE [LARGE SCALE GENOMIC DNA]</scope>
    <source>
        <strain evidence="3 4">ZX</strain>
    </source>
</reference>
<organism evidence="3 4">
    <name type="scientific">Sphingomonas montanisoli</name>
    <dbReference type="NCBI Taxonomy" id="2606412"/>
    <lineage>
        <taxon>Bacteria</taxon>
        <taxon>Pseudomonadati</taxon>
        <taxon>Pseudomonadota</taxon>
        <taxon>Alphaproteobacteria</taxon>
        <taxon>Sphingomonadales</taxon>
        <taxon>Sphingomonadaceae</taxon>
        <taxon>Sphingomonas</taxon>
    </lineage>
</organism>
<dbReference type="AlphaFoldDB" id="A0A5D9CHN6"/>
<comment type="caution">
    <text evidence="3">The sequence shown here is derived from an EMBL/GenBank/DDBJ whole genome shotgun (WGS) entry which is preliminary data.</text>
</comment>
<dbReference type="InterPro" id="IPR032466">
    <property type="entry name" value="Metal_Hydrolase"/>
</dbReference>
<dbReference type="Gene3D" id="3.20.20.140">
    <property type="entry name" value="Metal-dependent hydrolases"/>
    <property type="match status" value="1"/>
</dbReference>
<evidence type="ECO:0000313" key="3">
    <source>
        <dbReference type="EMBL" id="TZG29545.1"/>
    </source>
</evidence>
<evidence type="ECO:0000259" key="2">
    <source>
        <dbReference type="Pfam" id="PF04909"/>
    </source>
</evidence>
<dbReference type="PANTHER" id="PTHR21240:SF28">
    <property type="entry name" value="ISO-OROTATE DECARBOXYLASE (EUROFUNG)"/>
    <property type="match status" value="1"/>
</dbReference>
<gene>
    <name evidence="3" type="ORF">FYJ91_05330</name>
</gene>
<keyword evidence="3" id="KW-0378">Hydrolase</keyword>
<dbReference type="GO" id="GO:0016787">
    <property type="term" value="F:hydrolase activity"/>
    <property type="evidence" value="ECO:0007669"/>
    <property type="project" value="UniProtKB-KW"/>
</dbReference>
<dbReference type="SUPFAM" id="SSF51556">
    <property type="entry name" value="Metallo-dependent hydrolases"/>
    <property type="match status" value="1"/>
</dbReference>
<protein>
    <submittedName>
        <fullName evidence="3">Amidohydrolase</fullName>
    </submittedName>
</protein>
<keyword evidence="4" id="KW-1185">Reference proteome</keyword>
<dbReference type="InterPro" id="IPR032465">
    <property type="entry name" value="ACMSD"/>
</dbReference>
<dbReference type="GO" id="GO:0005737">
    <property type="term" value="C:cytoplasm"/>
    <property type="evidence" value="ECO:0007669"/>
    <property type="project" value="TreeGrafter"/>
</dbReference>
<dbReference type="PANTHER" id="PTHR21240">
    <property type="entry name" value="2-AMINO-3-CARBOXYLMUCONATE-6-SEMIALDEHYDE DECARBOXYLASE"/>
    <property type="match status" value="1"/>
</dbReference>
<dbReference type="Pfam" id="PF04909">
    <property type="entry name" value="Amidohydro_2"/>
    <property type="match status" value="1"/>
</dbReference>
<dbReference type="Proteomes" id="UP000322077">
    <property type="component" value="Unassembled WGS sequence"/>
</dbReference>
<proteinExistence type="predicted"/>
<dbReference type="InterPro" id="IPR006680">
    <property type="entry name" value="Amidohydro-rel"/>
</dbReference>
<keyword evidence="1" id="KW-0456">Lyase</keyword>
<accession>A0A5D9CHN6</accession>
<dbReference type="EMBL" id="VTOU01000001">
    <property type="protein sequence ID" value="TZG29545.1"/>
    <property type="molecule type" value="Genomic_DNA"/>
</dbReference>
<dbReference type="GO" id="GO:0016831">
    <property type="term" value="F:carboxy-lyase activity"/>
    <property type="evidence" value="ECO:0007669"/>
    <property type="project" value="InterPro"/>
</dbReference>
<feature type="domain" description="Amidohydrolase-related" evidence="2">
    <location>
        <begin position="116"/>
        <end position="374"/>
    </location>
</feature>
<evidence type="ECO:0000313" key="4">
    <source>
        <dbReference type="Proteomes" id="UP000322077"/>
    </source>
</evidence>
<dbReference type="GO" id="GO:0019748">
    <property type="term" value="P:secondary metabolic process"/>
    <property type="evidence" value="ECO:0007669"/>
    <property type="project" value="TreeGrafter"/>
</dbReference>
<evidence type="ECO:0000256" key="1">
    <source>
        <dbReference type="ARBA" id="ARBA00023239"/>
    </source>
</evidence>
<name>A0A5D9CHN6_9SPHN</name>